<accession>A0A1I9G2R8</accession>
<evidence type="ECO:0000313" key="1">
    <source>
        <dbReference type="EMBL" id="CDQ01179.1"/>
    </source>
</evidence>
<sequence>MCCVCVDERKSSCLEHSDLPAYLVMHTWWVVYGELPHLLSSNLMQHVTGNSSFLGPDICIMEGNEVKGSLRDVKRGCDELRKRGGEGTIPLPLFLRCQVLQGVEQSMGGDENVWVGYVVPGGDDLADVGRRRLQGGGDVVDGSFADAVAGAGCCPIRPRSVPGVPAPKNFRHKCKTQHAARISHKCPPVLFLGYIYCVSFTIPQCYRSSFQHFPVRYPLSAFYYFTYYLVPNSKKACDLLPETSAATVRGVTARVPQGPDLEAPLIWHLGFNGTEEVQEIDYVEAEVESTDTVEPHLDELFGEKLLIAKFCLADTLDKPVSRSDMNIIDSNEITVPPGTVLNKQAKRHTPVILRNIGKNISKVQQPLQLVNVKSGDSFKRPDSVSSQQTFVLENSRRRPLVARDPFKIGFVFK</sequence>
<name>A0A1I9G2R8_BRUMA</name>
<gene>
    <name evidence="1" type="primary">Bm11077</name>
    <name evidence="1" type="ORF">BM_Bm11077</name>
</gene>
<reference evidence="1" key="2">
    <citation type="submission" date="2012-12" db="EMBL/GenBank/DDBJ databases">
        <authorList>
            <consortium name="WormBase Consortium"/>
            <person name="Ghedin E."/>
            <person name="Paulini M."/>
        </authorList>
    </citation>
    <scope>NUCLEOTIDE SEQUENCE</scope>
    <source>
        <strain evidence="1">FR3</strain>
    </source>
</reference>
<dbReference type="EMBL" id="LN857020">
    <property type="protein sequence ID" value="CDQ01179.1"/>
    <property type="molecule type" value="Genomic_DNA"/>
</dbReference>
<dbReference type="AlphaFoldDB" id="A0A1I9G2R8"/>
<organism evidence="1">
    <name type="scientific">Brugia malayi</name>
    <name type="common">Filarial nematode worm</name>
    <dbReference type="NCBI Taxonomy" id="6279"/>
    <lineage>
        <taxon>Eukaryota</taxon>
        <taxon>Metazoa</taxon>
        <taxon>Ecdysozoa</taxon>
        <taxon>Nematoda</taxon>
        <taxon>Chromadorea</taxon>
        <taxon>Rhabditida</taxon>
        <taxon>Spirurina</taxon>
        <taxon>Spiruromorpha</taxon>
        <taxon>Filarioidea</taxon>
        <taxon>Onchocercidae</taxon>
        <taxon>Brugia</taxon>
    </lineage>
</organism>
<protein>
    <submittedName>
        <fullName evidence="1">Bm11077</fullName>
    </submittedName>
</protein>
<proteinExistence type="predicted"/>
<reference evidence="1" key="1">
    <citation type="journal article" date="2007" name="Science">
        <title>Draft genome of the filarial nematode parasite Brugia malayi.</title>
        <authorList>
            <person name="Ghedin E."/>
            <person name="Wang S."/>
            <person name="Spiro D."/>
            <person name="Caler E."/>
            <person name="Zhao Q."/>
            <person name="Crabtree J."/>
            <person name="Allen J.E."/>
            <person name="Delcher A.L."/>
            <person name="Guiliano D.B."/>
            <person name="Miranda-Saavedra D."/>
            <person name="Angiuoli S.V."/>
            <person name="Creasy T."/>
            <person name="Amedeo P."/>
            <person name="Haas B."/>
            <person name="El-Sayed N.M."/>
            <person name="Wortman J.R."/>
            <person name="Feldblyum T."/>
            <person name="Tallon L."/>
            <person name="Schatz M."/>
            <person name="Shumway M."/>
            <person name="Koo H."/>
            <person name="Salzberg S.L."/>
            <person name="Schobel S."/>
            <person name="Pertea M."/>
            <person name="Pop M."/>
            <person name="White O."/>
            <person name="Barton G.J."/>
            <person name="Carlow C.K."/>
            <person name="Crawford M.J."/>
            <person name="Daub J."/>
            <person name="Dimmic M.W."/>
            <person name="Estes C.F."/>
            <person name="Foster J.M."/>
            <person name="Ganatra M."/>
            <person name="Gregory W.F."/>
            <person name="Johnson N.M."/>
            <person name="Jin J."/>
            <person name="Komuniecki R."/>
            <person name="Korf I."/>
            <person name="Kumar S."/>
            <person name="Laney S."/>
            <person name="Li B.W."/>
            <person name="Li W."/>
            <person name="Lindblom T.H."/>
            <person name="Lustigman S."/>
            <person name="Ma D."/>
            <person name="Maina C.V."/>
            <person name="Martin D.M."/>
            <person name="McCarter J.P."/>
            <person name="McReynolds L."/>
            <person name="Mitreva M."/>
            <person name="Nutman T.B."/>
            <person name="Parkinson J."/>
            <person name="Peregrin-Alvarez J.M."/>
            <person name="Poole C."/>
            <person name="Ren Q."/>
            <person name="Saunders L."/>
            <person name="Sluder A.E."/>
            <person name="Smith K."/>
            <person name="Stanke M."/>
            <person name="Unnasch T.R."/>
            <person name="Ware J."/>
            <person name="Wei A.D."/>
            <person name="Weil G."/>
            <person name="Williams D.J."/>
            <person name="Zhang Y."/>
            <person name="Williams S.A."/>
            <person name="Fraser-Liggett C."/>
            <person name="Slatko B."/>
            <person name="Blaxter M.L."/>
            <person name="Scott A.L."/>
        </authorList>
    </citation>
    <scope>NUCLEOTIDE SEQUENCE</scope>
    <source>
        <strain evidence="1">FR3</strain>
    </source>
</reference>